<dbReference type="AlphaFoldDB" id="A0AAF0D0X4"/>
<feature type="domain" description="Small zinc finger protein HVO-2753-like zinc-binding pocket" evidence="1">
    <location>
        <begin position="9"/>
        <end position="54"/>
    </location>
</feature>
<dbReference type="NCBIfam" id="NF011481">
    <property type="entry name" value="PRK14890.1"/>
    <property type="match status" value="1"/>
</dbReference>
<reference evidence="2" key="2">
    <citation type="journal article" date="2022" name="Nat. Microbiol.">
        <title>A closed Candidatus Odinarchaeum chromosome exposes Asgard archaeal viruses.</title>
        <authorList>
            <person name="Tamarit D."/>
            <person name="Caceres E.F."/>
            <person name="Krupovic M."/>
            <person name="Nijland R."/>
            <person name="Eme L."/>
            <person name="Robinson N.P."/>
            <person name="Ettema T.J.G."/>
        </authorList>
    </citation>
    <scope>NUCLEOTIDE SEQUENCE</scope>
    <source>
        <strain evidence="2">LCB_4</strain>
    </source>
</reference>
<dbReference type="Pfam" id="PF07754">
    <property type="entry name" value="HVO_2753_ZBP"/>
    <property type="match status" value="1"/>
</dbReference>
<evidence type="ECO:0000313" key="3">
    <source>
        <dbReference type="Proteomes" id="UP000186851"/>
    </source>
</evidence>
<reference evidence="2" key="1">
    <citation type="journal article" date="2017" name="Nature">
        <title>Asgard archaea illuminate the origin of eukaryotic cellular complexity.</title>
        <authorList>
            <person name="Zaremba-Niedzwiedzka K."/>
            <person name="Caceres E.F."/>
            <person name="Saw J.H."/>
            <person name="Backstrom D."/>
            <person name="Juzokaite L."/>
            <person name="Vancaester E."/>
            <person name="Seitz K.W."/>
            <person name="Anantharaman K."/>
            <person name="Starnawski P."/>
            <person name="Kjeldsen K.U."/>
            <person name="Scott M.B."/>
            <person name="Nunoura T."/>
            <person name="Banfield J.F."/>
            <person name="Schramm A."/>
            <person name="Baker B.J."/>
            <person name="Spang A."/>
            <person name="Ettema T.J.G."/>
        </authorList>
    </citation>
    <scope>NUCLEOTIDE SEQUENCE</scope>
    <source>
        <strain evidence="2">LCB_4</strain>
    </source>
</reference>
<proteinExistence type="predicted"/>
<sequence>MEEIETPICSCCGHVIPPDDNAVHFSCPGCGEITIWRCERCRKFTNTYKCVKCGFEGP</sequence>
<protein>
    <submittedName>
        <fullName evidence="2">Zinc finger domain-containing protein</fullName>
    </submittedName>
</protein>
<dbReference type="InterPro" id="IPR044720">
    <property type="entry name" value="HVO_2753-like"/>
</dbReference>
<name>A0AAF0D0X4_ODILC</name>
<dbReference type="Proteomes" id="UP000186851">
    <property type="component" value="Chromosome"/>
</dbReference>
<accession>A0AAF0D0X4</accession>
<evidence type="ECO:0000259" key="1">
    <source>
        <dbReference type="Pfam" id="PF07754"/>
    </source>
</evidence>
<organism evidence="2 3">
    <name type="scientific">Odinarchaeota yellowstonii (strain LCB_4)</name>
    <dbReference type="NCBI Taxonomy" id="1841599"/>
    <lineage>
        <taxon>Archaea</taxon>
        <taxon>Promethearchaeati</taxon>
        <taxon>Candidatus Odinarchaeota</taxon>
        <taxon>Candidatus Odinarchaeia</taxon>
        <taxon>Candidatus Odinarchaeales</taxon>
        <taxon>Candidatus Odinarchaeaceae</taxon>
        <taxon>Candidatus Odinarchaeum</taxon>
    </lineage>
</organism>
<dbReference type="PANTHER" id="PTHR40733:SF1">
    <property type="entry name" value="SMALL ZINC FINGER PROTEIN HVO-2753-LIKE ZINC-BINDING POCKET DOMAIN-CONTAINING PROTEIN"/>
    <property type="match status" value="1"/>
</dbReference>
<dbReference type="KEGG" id="oyw:OdinLCB4_004130"/>
<dbReference type="EMBL" id="CP091871">
    <property type="protein sequence ID" value="WEU39682.1"/>
    <property type="molecule type" value="Genomic_DNA"/>
</dbReference>
<evidence type="ECO:0000313" key="2">
    <source>
        <dbReference type="EMBL" id="WEU39682.1"/>
    </source>
</evidence>
<dbReference type="InterPro" id="IPR011668">
    <property type="entry name" value="HVO_2753-like_ZBP"/>
</dbReference>
<gene>
    <name evidence="2" type="ORF">OdinLCB4_004130</name>
</gene>
<dbReference type="PANTHER" id="PTHR40733">
    <property type="entry name" value="ZINC-RIBBON RNA-BINDING PROTEIN INVOLVED IN TRANSLATION-RELATED"/>
    <property type="match status" value="1"/>
</dbReference>